<organism evidence="3 4">
    <name type="scientific">Daphnia galeata</name>
    <dbReference type="NCBI Taxonomy" id="27404"/>
    <lineage>
        <taxon>Eukaryota</taxon>
        <taxon>Metazoa</taxon>
        <taxon>Ecdysozoa</taxon>
        <taxon>Arthropoda</taxon>
        <taxon>Crustacea</taxon>
        <taxon>Branchiopoda</taxon>
        <taxon>Diplostraca</taxon>
        <taxon>Cladocera</taxon>
        <taxon>Anomopoda</taxon>
        <taxon>Daphniidae</taxon>
        <taxon>Daphnia</taxon>
    </lineage>
</organism>
<dbReference type="PANTHER" id="PTHR45828:SF36">
    <property type="entry name" value="REELIN DOMAIN-CONTAINING PROTEIN"/>
    <property type="match status" value="1"/>
</dbReference>
<dbReference type="GO" id="GO:0016020">
    <property type="term" value="C:membrane"/>
    <property type="evidence" value="ECO:0007669"/>
    <property type="project" value="TreeGrafter"/>
</dbReference>
<proteinExistence type="predicted"/>
<name>A0A8J2RIH7_9CRUS</name>
<keyword evidence="1" id="KW-0732">Signal</keyword>
<dbReference type="PANTHER" id="PTHR45828">
    <property type="entry name" value="CYTOCHROME B561/FERRIC REDUCTASE TRANSMEMBRANE"/>
    <property type="match status" value="1"/>
</dbReference>
<dbReference type="AlphaFoldDB" id="A0A8J2RIH7"/>
<dbReference type="Proteomes" id="UP000789390">
    <property type="component" value="Unassembled WGS sequence"/>
</dbReference>
<gene>
    <name evidence="3" type="ORF">DGAL_LOCUS2593</name>
</gene>
<protein>
    <recommendedName>
        <fullName evidence="2">Reelin domain-containing protein</fullName>
    </recommendedName>
</protein>
<dbReference type="Pfam" id="PF02014">
    <property type="entry name" value="Reeler"/>
    <property type="match status" value="1"/>
</dbReference>
<dbReference type="OrthoDB" id="6418377at2759"/>
<keyword evidence="4" id="KW-1185">Reference proteome</keyword>
<evidence type="ECO:0000259" key="2">
    <source>
        <dbReference type="PROSITE" id="PS51019"/>
    </source>
</evidence>
<sequence length="214" mass="22987">MLYTKNVHTCCAVITAFLLATLSIDRIGGSSTGAPTQACATMTPEHGFEPQLPISSPFKTEIPAGNKVLMDEAVQLELRSQNSLVPFKGYLVMAFDQNNDTQPIGSFKLPSDGQLIDCIGGVRNAATHKLNNAKQLATVDWVPPKNYMGTVVFRTTFVLNATTYWVKTESIAVSFVMAPVTQPTVPTTTPSSASQSSSMWAVPLVASLLAFLTL</sequence>
<accession>A0A8J2RIH7</accession>
<dbReference type="Gene3D" id="2.60.40.4060">
    <property type="entry name" value="Reeler domain"/>
    <property type="match status" value="1"/>
</dbReference>
<dbReference type="InterPro" id="IPR042307">
    <property type="entry name" value="Reeler_sf"/>
</dbReference>
<feature type="signal peptide" evidence="1">
    <location>
        <begin position="1"/>
        <end position="23"/>
    </location>
</feature>
<feature type="domain" description="Reelin" evidence="2">
    <location>
        <begin position="24"/>
        <end position="190"/>
    </location>
</feature>
<feature type="chain" id="PRO_5035260646" description="Reelin domain-containing protein" evidence="1">
    <location>
        <begin position="24"/>
        <end position="214"/>
    </location>
</feature>
<dbReference type="InterPro" id="IPR002861">
    <property type="entry name" value="Reeler_dom"/>
</dbReference>
<evidence type="ECO:0000313" key="3">
    <source>
        <dbReference type="EMBL" id="CAH0100363.1"/>
    </source>
</evidence>
<evidence type="ECO:0000256" key="1">
    <source>
        <dbReference type="SAM" id="SignalP"/>
    </source>
</evidence>
<dbReference type="CDD" id="cd08544">
    <property type="entry name" value="Reeler"/>
    <property type="match status" value="1"/>
</dbReference>
<dbReference type="PROSITE" id="PS51019">
    <property type="entry name" value="REELIN"/>
    <property type="match status" value="1"/>
</dbReference>
<evidence type="ECO:0000313" key="4">
    <source>
        <dbReference type="Proteomes" id="UP000789390"/>
    </source>
</evidence>
<reference evidence="3" key="1">
    <citation type="submission" date="2021-11" db="EMBL/GenBank/DDBJ databases">
        <authorList>
            <person name="Schell T."/>
        </authorList>
    </citation>
    <scope>NUCLEOTIDE SEQUENCE</scope>
    <source>
        <strain evidence="3">M5</strain>
    </source>
</reference>
<comment type="caution">
    <text evidence="3">The sequence shown here is derived from an EMBL/GenBank/DDBJ whole genome shotgun (WGS) entry which is preliminary data.</text>
</comment>
<dbReference type="EMBL" id="CAKKLH010000035">
    <property type="protein sequence ID" value="CAH0100363.1"/>
    <property type="molecule type" value="Genomic_DNA"/>
</dbReference>
<dbReference type="InterPro" id="IPR051237">
    <property type="entry name" value="Ferric-chelate_Red/DefProt"/>
</dbReference>